<reference evidence="1 2" key="1">
    <citation type="submission" date="2014-02" db="EMBL/GenBank/DDBJ databases">
        <title>The small core and large imbalanced accessory genome model reveals a collaborative survival strategy of Sorangium cellulosum strains in nature.</title>
        <authorList>
            <person name="Han K."/>
            <person name="Peng R."/>
            <person name="Blom J."/>
            <person name="Li Y.-Z."/>
        </authorList>
    </citation>
    <scope>NUCLEOTIDE SEQUENCE [LARGE SCALE GENOMIC DNA]</scope>
    <source>
        <strain evidence="1 2">So0149</strain>
    </source>
</reference>
<accession>A0A150S6P5</accession>
<sequence length="93" mass="9715">MRFPLLKASSSAFESVFSGAPEVPALPSCPVRETHRPHDEAIFPLALLGVQSSSDGPSSMGIWMESPPPRLQPLAVAAAAEMNPSNTSASALN</sequence>
<evidence type="ECO:0000313" key="2">
    <source>
        <dbReference type="Proteomes" id="UP000075515"/>
    </source>
</evidence>
<dbReference type="EMBL" id="JEMC01002393">
    <property type="protein sequence ID" value="KYF88112.1"/>
    <property type="molecule type" value="Genomic_DNA"/>
</dbReference>
<protein>
    <submittedName>
        <fullName evidence="1">Uncharacterized protein</fullName>
    </submittedName>
</protein>
<evidence type="ECO:0000313" key="1">
    <source>
        <dbReference type="EMBL" id="KYF88112.1"/>
    </source>
</evidence>
<gene>
    <name evidence="1" type="ORF">BE18_07590</name>
</gene>
<comment type="caution">
    <text evidence="1">The sequence shown here is derived from an EMBL/GenBank/DDBJ whole genome shotgun (WGS) entry which is preliminary data.</text>
</comment>
<name>A0A150S6P5_SORCE</name>
<organism evidence="1 2">
    <name type="scientific">Sorangium cellulosum</name>
    <name type="common">Polyangium cellulosum</name>
    <dbReference type="NCBI Taxonomy" id="56"/>
    <lineage>
        <taxon>Bacteria</taxon>
        <taxon>Pseudomonadati</taxon>
        <taxon>Myxococcota</taxon>
        <taxon>Polyangia</taxon>
        <taxon>Polyangiales</taxon>
        <taxon>Polyangiaceae</taxon>
        <taxon>Sorangium</taxon>
    </lineage>
</organism>
<dbReference type="Proteomes" id="UP000075515">
    <property type="component" value="Unassembled WGS sequence"/>
</dbReference>
<dbReference type="AlphaFoldDB" id="A0A150S6P5"/>
<proteinExistence type="predicted"/>